<dbReference type="Gene3D" id="1.10.3380.10">
    <property type="entry name" value="Sec63 N-terminal domain-like domain"/>
    <property type="match status" value="1"/>
</dbReference>
<dbReference type="AlphaFoldDB" id="J4C3C8"/>
<dbReference type="PANTHER" id="PTHR24075:SF0">
    <property type="entry name" value="TRANSLOCATION PROTEIN SEC63 HOMOLOG"/>
    <property type="match status" value="1"/>
</dbReference>
<organism evidence="12 13">
    <name type="scientific">Theileria orientalis strain Shintoku</name>
    <dbReference type="NCBI Taxonomy" id="869250"/>
    <lineage>
        <taxon>Eukaryota</taxon>
        <taxon>Sar</taxon>
        <taxon>Alveolata</taxon>
        <taxon>Apicomplexa</taxon>
        <taxon>Aconoidasida</taxon>
        <taxon>Piroplasmida</taxon>
        <taxon>Theileriidae</taxon>
        <taxon>Theileria</taxon>
    </lineage>
</organism>
<dbReference type="Gene3D" id="2.60.40.150">
    <property type="entry name" value="C2 domain"/>
    <property type="match status" value="1"/>
</dbReference>
<dbReference type="Gene3D" id="1.10.150.20">
    <property type="entry name" value="5' to 3' exonuclease, C-terminal subdomain"/>
    <property type="match status" value="1"/>
</dbReference>
<evidence type="ECO:0000259" key="11">
    <source>
        <dbReference type="PROSITE" id="PS50076"/>
    </source>
</evidence>
<dbReference type="VEuPathDB" id="PiroplasmaDB:TOT_020000477"/>
<dbReference type="SUPFAM" id="SSF158702">
    <property type="entry name" value="Sec63 N-terminal domain-like"/>
    <property type="match status" value="1"/>
</dbReference>
<feature type="transmembrane region" description="Helical" evidence="10">
    <location>
        <begin position="23"/>
        <end position="45"/>
    </location>
</feature>
<dbReference type="GO" id="GO:0006614">
    <property type="term" value="P:SRP-dependent cotranslational protein targeting to membrane"/>
    <property type="evidence" value="ECO:0007669"/>
    <property type="project" value="TreeGrafter"/>
</dbReference>
<name>J4C3C8_THEOR</name>
<feature type="transmembrane region" description="Helical" evidence="10">
    <location>
        <begin position="105"/>
        <end position="123"/>
    </location>
</feature>
<dbReference type="GO" id="GO:0006620">
    <property type="term" value="P:post-translational protein targeting to endoplasmic reticulum membrane"/>
    <property type="evidence" value="ECO:0007669"/>
    <property type="project" value="TreeGrafter"/>
</dbReference>
<feature type="domain" description="J" evidence="11">
    <location>
        <begin position="164"/>
        <end position="229"/>
    </location>
</feature>
<accession>J4C3C8</accession>
<dbReference type="GeneID" id="20714621"/>
<dbReference type="PROSITE" id="PS50076">
    <property type="entry name" value="DNAJ_2"/>
    <property type="match status" value="1"/>
</dbReference>
<evidence type="ECO:0000256" key="10">
    <source>
        <dbReference type="SAM" id="Phobius"/>
    </source>
</evidence>
<dbReference type="PRINTS" id="PR00625">
    <property type="entry name" value="JDOMAIN"/>
</dbReference>
<dbReference type="InterPro" id="IPR004179">
    <property type="entry name" value="Sec63-dom"/>
</dbReference>
<evidence type="ECO:0000256" key="6">
    <source>
        <dbReference type="ARBA" id="ARBA00022989"/>
    </source>
</evidence>
<dbReference type="GO" id="GO:0008320">
    <property type="term" value="F:protein transmembrane transporter activity"/>
    <property type="evidence" value="ECO:0007669"/>
    <property type="project" value="TreeGrafter"/>
</dbReference>
<keyword evidence="8" id="KW-0143">Chaperone</keyword>
<evidence type="ECO:0000313" key="12">
    <source>
        <dbReference type="EMBL" id="BAM40216.1"/>
    </source>
</evidence>
<dbReference type="InterPro" id="IPR035892">
    <property type="entry name" value="C2_domain_sf"/>
</dbReference>
<sequence length="684" mass="79366">MSQFRETFTRGSKKDSVLSYDDFASRIFTSGFMLCFLLPITIYLFKKWFFGMRARIPQKYRLSDVHIESKKQPCAHCGCSICKKRRKEEDLNKLKFKDHLKLSRMLQVLVLAFFWWMVIYLIAAPNWDENLNKVDMCVKKSLYESLRPYECVGINPDDNIKKFDPFELLGLSTDATKKDIQKAYRHLSLKYHPDRNPNDPEMSAHFVLITKAYRTLTNDISRMNYAKYGNPDGPGMMKIGIGLPRFLIDENNQIVILSLFFLILLIVVPSLFLWYYRTQKNFTTTGVRVETLQLIYYSINENTRYKSFPEVYSCSTELLEVPYHSSQEAELRKYVYVAGDYKRKNVSAETFRNFILLICHLNRVDDLSPQLTKALKEILKYSMVVTQCMLDVAVVKGWLLTFRSALDFRRGILHGLSGRNLSLLQVPHFTEEEVNHVTRGKNSLKQVEQYVKSEEKRGLNNMTSAQRADVEEFCKYFPDVTLEVDVYVEDEDDIYQGDLMTVEIRLTRNNVKPGHLVGPIHAPQFPYVKYEQYYFLLTFPPAMNNITKDASGNYVQTKDHKGADHKDSEKEEREGKDWENNIFLNFSTTSSREHQIVEKMQLVAEKSGINTLCVTAVNDSYFGAEVSVLKKYNVLPLNVEKVSEGLKIHPEDLKLDEDQNPITKMLGELLTAESSDEEEVEVLE</sequence>
<dbReference type="SUPFAM" id="SSF46565">
    <property type="entry name" value="Chaperone J-domain"/>
    <property type="match status" value="1"/>
</dbReference>
<evidence type="ECO:0000256" key="7">
    <source>
        <dbReference type="ARBA" id="ARBA00023136"/>
    </source>
</evidence>
<evidence type="ECO:0000256" key="2">
    <source>
        <dbReference type="ARBA" id="ARBA00022448"/>
    </source>
</evidence>
<evidence type="ECO:0000256" key="8">
    <source>
        <dbReference type="ARBA" id="ARBA00023186"/>
    </source>
</evidence>
<dbReference type="EMBL" id="AP011947">
    <property type="protein sequence ID" value="BAM40216.1"/>
    <property type="molecule type" value="Genomic_DNA"/>
</dbReference>
<feature type="compositionally biased region" description="Basic and acidic residues" evidence="9">
    <location>
        <begin position="557"/>
        <end position="575"/>
    </location>
</feature>
<dbReference type="RefSeq" id="XP_009690517.1">
    <property type="nucleotide sequence ID" value="XM_009692222.1"/>
</dbReference>
<feature type="transmembrane region" description="Helical" evidence="10">
    <location>
        <begin position="254"/>
        <end position="276"/>
    </location>
</feature>
<dbReference type="GO" id="GO:0031207">
    <property type="term" value="C:Sec62/Sec63 complex"/>
    <property type="evidence" value="ECO:0007669"/>
    <property type="project" value="TreeGrafter"/>
</dbReference>
<dbReference type="KEGG" id="tot:TOT_020000477"/>
<dbReference type="SMART" id="SM00973">
    <property type="entry name" value="Sec63"/>
    <property type="match status" value="1"/>
</dbReference>
<keyword evidence="6 10" id="KW-1133">Transmembrane helix</keyword>
<evidence type="ECO:0000256" key="3">
    <source>
        <dbReference type="ARBA" id="ARBA00022692"/>
    </source>
</evidence>
<reference evidence="12 13" key="1">
    <citation type="journal article" date="2012" name="MBio">
        <title>Comparative genome analysis of three eukaryotic parasites with differing abilities to transform leukocytes reveals key mediators of Theileria-induced leukocyte transformation.</title>
        <authorList>
            <person name="Hayashida K."/>
            <person name="Hara Y."/>
            <person name="Abe T."/>
            <person name="Yamasaki C."/>
            <person name="Toyoda A."/>
            <person name="Kosuge T."/>
            <person name="Suzuki Y."/>
            <person name="Sato Y."/>
            <person name="Kawashima S."/>
            <person name="Katayama T."/>
            <person name="Wakaguri H."/>
            <person name="Inoue N."/>
            <person name="Homma K."/>
            <person name="Tada-Umezaki M."/>
            <person name="Yagi Y."/>
            <person name="Fujii Y."/>
            <person name="Habara T."/>
            <person name="Kanehisa M."/>
            <person name="Watanabe H."/>
            <person name="Ito K."/>
            <person name="Gojobori T."/>
            <person name="Sugawara H."/>
            <person name="Imanishi T."/>
            <person name="Weir W."/>
            <person name="Gardner M."/>
            <person name="Pain A."/>
            <person name="Shiels B."/>
            <person name="Hattori M."/>
            <person name="Nene V."/>
            <person name="Sugimoto C."/>
        </authorList>
    </citation>
    <scope>NUCLEOTIDE SEQUENCE [LARGE SCALE GENOMIC DNA]</scope>
    <source>
        <strain evidence="12 13">Shintoku</strain>
    </source>
</reference>
<dbReference type="STRING" id="869250.J4C3C8"/>
<dbReference type="OrthoDB" id="1734229at2759"/>
<dbReference type="CDD" id="cd06257">
    <property type="entry name" value="DnaJ"/>
    <property type="match status" value="1"/>
</dbReference>
<evidence type="ECO:0000256" key="9">
    <source>
        <dbReference type="SAM" id="MobiDB-lite"/>
    </source>
</evidence>
<dbReference type="Gene3D" id="1.10.287.110">
    <property type="entry name" value="DnaJ domain"/>
    <property type="match status" value="1"/>
</dbReference>
<protein>
    <submittedName>
        <fullName evidence="12">DnaJ protein</fullName>
    </submittedName>
</protein>
<feature type="region of interest" description="Disordered" evidence="9">
    <location>
        <begin position="554"/>
        <end position="575"/>
    </location>
</feature>
<comment type="subcellular location">
    <subcellularLocation>
        <location evidence="1">Endoplasmic reticulum membrane</location>
        <topology evidence="1">Multi-pass membrane protein</topology>
    </subcellularLocation>
</comment>
<gene>
    <name evidence="12" type="ORF">TOT_020000477</name>
</gene>
<evidence type="ECO:0000256" key="1">
    <source>
        <dbReference type="ARBA" id="ARBA00004477"/>
    </source>
</evidence>
<dbReference type="eggNOG" id="KOG0721">
    <property type="taxonomic scope" value="Eukaryota"/>
</dbReference>
<dbReference type="InterPro" id="IPR014756">
    <property type="entry name" value="Ig_E-set"/>
</dbReference>
<dbReference type="InterPro" id="IPR001623">
    <property type="entry name" value="DnaJ_domain"/>
</dbReference>
<dbReference type="Proteomes" id="UP000003786">
    <property type="component" value="Chromosome 2"/>
</dbReference>
<evidence type="ECO:0000256" key="5">
    <source>
        <dbReference type="ARBA" id="ARBA00022927"/>
    </source>
</evidence>
<keyword evidence="2" id="KW-0813">Transport</keyword>
<dbReference type="InterPro" id="IPR036869">
    <property type="entry name" value="J_dom_sf"/>
</dbReference>
<keyword evidence="3 10" id="KW-0812">Transmembrane</keyword>
<dbReference type="SUPFAM" id="SSF81296">
    <property type="entry name" value="E set domains"/>
    <property type="match status" value="1"/>
</dbReference>
<dbReference type="PANTHER" id="PTHR24075">
    <property type="entry name" value="SEC63 DOMAIN-CONTAINING"/>
    <property type="match status" value="1"/>
</dbReference>
<keyword evidence="4" id="KW-0256">Endoplasmic reticulum</keyword>
<proteinExistence type="predicted"/>
<dbReference type="GO" id="GO:0003723">
    <property type="term" value="F:RNA binding"/>
    <property type="evidence" value="ECO:0007669"/>
    <property type="project" value="TreeGrafter"/>
</dbReference>
<dbReference type="SMART" id="SM00271">
    <property type="entry name" value="DnaJ"/>
    <property type="match status" value="1"/>
</dbReference>
<keyword evidence="7 10" id="KW-0472">Membrane</keyword>
<keyword evidence="13" id="KW-1185">Reference proteome</keyword>
<keyword evidence="5" id="KW-0653">Protein transport</keyword>
<evidence type="ECO:0000313" key="13">
    <source>
        <dbReference type="Proteomes" id="UP000003786"/>
    </source>
</evidence>
<dbReference type="Pfam" id="PF02889">
    <property type="entry name" value="Sec63"/>
    <property type="match status" value="1"/>
</dbReference>
<dbReference type="Pfam" id="PF00226">
    <property type="entry name" value="DnaJ"/>
    <property type="match status" value="1"/>
</dbReference>
<evidence type="ECO:0000256" key="4">
    <source>
        <dbReference type="ARBA" id="ARBA00022824"/>
    </source>
</evidence>